<organism evidence="6 7">
    <name type="scientific">Chryseolinea serpens</name>
    <dbReference type="NCBI Taxonomy" id="947013"/>
    <lineage>
        <taxon>Bacteria</taxon>
        <taxon>Pseudomonadati</taxon>
        <taxon>Bacteroidota</taxon>
        <taxon>Cytophagia</taxon>
        <taxon>Cytophagales</taxon>
        <taxon>Fulvivirgaceae</taxon>
        <taxon>Chryseolinea</taxon>
    </lineage>
</organism>
<keyword evidence="2" id="KW-0813">Transport</keyword>
<protein>
    <submittedName>
        <fullName evidence="6">Protein involved in gliding motility GldA</fullName>
    </submittedName>
</protein>
<evidence type="ECO:0000256" key="2">
    <source>
        <dbReference type="ARBA" id="ARBA00022448"/>
    </source>
</evidence>
<dbReference type="Gene3D" id="3.40.50.300">
    <property type="entry name" value="P-loop containing nucleotide triphosphate hydrolases"/>
    <property type="match status" value="1"/>
</dbReference>
<dbReference type="PROSITE" id="PS50893">
    <property type="entry name" value="ABC_TRANSPORTER_2"/>
    <property type="match status" value="1"/>
</dbReference>
<dbReference type="InterPro" id="IPR027417">
    <property type="entry name" value="P-loop_NTPase"/>
</dbReference>
<dbReference type="AlphaFoldDB" id="A0A1M5RSY2"/>
<keyword evidence="7" id="KW-1185">Reference proteome</keyword>
<dbReference type="EMBL" id="FQWQ01000002">
    <property type="protein sequence ID" value="SHH29356.1"/>
    <property type="molecule type" value="Genomic_DNA"/>
</dbReference>
<evidence type="ECO:0000256" key="1">
    <source>
        <dbReference type="ARBA" id="ARBA00005417"/>
    </source>
</evidence>
<dbReference type="NCBIfam" id="TIGR03522">
    <property type="entry name" value="GldA_ABC_ATP"/>
    <property type="match status" value="1"/>
</dbReference>
<dbReference type="InterPro" id="IPR003593">
    <property type="entry name" value="AAA+_ATPase"/>
</dbReference>
<dbReference type="OrthoDB" id="9808363at2"/>
<dbReference type="Pfam" id="PF00005">
    <property type="entry name" value="ABC_tran"/>
    <property type="match status" value="1"/>
</dbReference>
<dbReference type="GO" id="GO:0005524">
    <property type="term" value="F:ATP binding"/>
    <property type="evidence" value="ECO:0007669"/>
    <property type="project" value="UniProtKB-KW"/>
</dbReference>
<reference evidence="6 7" key="1">
    <citation type="submission" date="2016-11" db="EMBL/GenBank/DDBJ databases">
        <authorList>
            <person name="Jaros S."/>
            <person name="Januszkiewicz K."/>
            <person name="Wedrychowicz H."/>
        </authorList>
    </citation>
    <scope>NUCLEOTIDE SEQUENCE [LARGE SCALE GENOMIC DNA]</scope>
    <source>
        <strain evidence="6 7">DSM 24574</strain>
    </source>
</reference>
<dbReference type="PANTHER" id="PTHR43335">
    <property type="entry name" value="ABC TRANSPORTER, ATP-BINDING PROTEIN"/>
    <property type="match status" value="1"/>
</dbReference>
<dbReference type="SUPFAM" id="SSF52540">
    <property type="entry name" value="P-loop containing nucleoside triphosphate hydrolases"/>
    <property type="match status" value="1"/>
</dbReference>
<proteinExistence type="inferred from homology"/>
<evidence type="ECO:0000313" key="6">
    <source>
        <dbReference type="EMBL" id="SHH29356.1"/>
    </source>
</evidence>
<dbReference type="InterPro" id="IPR003439">
    <property type="entry name" value="ABC_transporter-like_ATP-bd"/>
</dbReference>
<gene>
    <name evidence="6" type="ORF">SAMN04488109_3560</name>
</gene>
<dbReference type="SMART" id="SM00382">
    <property type="entry name" value="AAA"/>
    <property type="match status" value="1"/>
</dbReference>
<dbReference type="CDD" id="cd03230">
    <property type="entry name" value="ABC_DR_subfamily_A"/>
    <property type="match status" value="1"/>
</dbReference>
<evidence type="ECO:0000256" key="3">
    <source>
        <dbReference type="ARBA" id="ARBA00022741"/>
    </source>
</evidence>
<dbReference type="GO" id="GO:0016887">
    <property type="term" value="F:ATP hydrolysis activity"/>
    <property type="evidence" value="ECO:0007669"/>
    <property type="project" value="InterPro"/>
</dbReference>
<sequence length="309" mass="34377">MSLVIQNLTKIYGEQKAINNISFTVQTGEIVGFLGPNGAGKSSTMKIATCYLPPTSGRVLVGGFDVVEQPMLVKQITGYLPEHNPLYLDLYVHEYLAFIGGLYGLRGARLKDRTREMIELCGLTNEQNKRIETLSKGYRQRVGLAQALLHDPKVLILDEPTSGLDPNQLVEIRKLIKDISRNKTVIFSTHIMQEVQALCDRVVVINKGELVADDTLTNLLRRDGKGTTLLAEFEGNVTAQQLSALKGVRQVTVIEGFKFRITTDGETDLRPEIFRFAADNNLSLIGLKQEESSLENIFRELTAQDPTMP</sequence>
<dbReference type="PANTHER" id="PTHR43335:SF4">
    <property type="entry name" value="ABC TRANSPORTER, ATP-BINDING PROTEIN"/>
    <property type="match status" value="1"/>
</dbReference>
<accession>A0A1M5RSY2</accession>
<dbReference type="Proteomes" id="UP000184212">
    <property type="component" value="Unassembled WGS sequence"/>
</dbReference>
<dbReference type="STRING" id="947013.SAMN04488109_3560"/>
<evidence type="ECO:0000313" key="7">
    <source>
        <dbReference type="Proteomes" id="UP000184212"/>
    </source>
</evidence>
<dbReference type="InterPro" id="IPR019864">
    <property type="entry name" value="Motility-assoc_ABC_GldA"/>
</dbReference>
<evidence type="ECO:0000256" key="4">
    <source>
        <dbReference type="ARBA" id="ARBA00022840"/>
    </source>
</evidence>
<keyword evidence="3" id="KW-0547">Nucleotide-binding</keyword>
<feature type="domain" description="ABC transporter" evidence="5">
    <location>
        <begin position="3"/>
        <end position="232"/>
    </location>
</feature>
<dbReference type="RefSeq" id="WP_073136522.1">
    <property type="nucleotide sequence ID" value="NZ_FQWQ01000002.1"/>
</dbReference>
<evidence type="ECO:0000259" key="5">
    <source>
        <dbReference type="PROSITE" id="PS50893"/>
    </source>
</evidence>
<comment type="similarity">
    <text evidence="1">Belongs to the ABC transporter superfamily.</text>
</comment>
<keyword evidence="4" id="KW-0067">ATP-binding</keyword>
<name>A0A1M5RSY2_9BACT</name>